<name>A0A9D3XPT7_9SAUR</name>
<dbReference type="Proteomes" id="UP000827986">
    <property type="component" value="Unassembled WGS sequence"/>
</dbReference>
<keyword evidence="2" id="KW-1185">Reference proteome</keyword>
<proteinExistence type="predicted"/>
<protein>
    <submittedName>
        <fullName evidence="1">Uncharacterized protein</fullName>
    </submittedName>
</protein>
<dbReference type="EMBL" id="JAHDVG010000466">
    <property type="protein sequence ID" value="KAH1183005.1"/>
    <property type="molecule type" value="Genomic_DNA"/>
</dbReference>
<gene>
    <name evidence="1" type="ORF">KIL84_004497</name>
</gene>
<evidence type="ECO:0000313" key="2">
    <source>
        <dbReference type="Proteomes" id="UP000827986"/>
    </source>
</evidence>
<organism evidence="1 2">
    <name type="scientific">Mauremys mutica</name>
    <name type="common">yellowpond turtle</name>
    <dbReference type="NCBI Taxonomy" id="74926"/>
    <lineage>
        <taxon>Eukaryota</taxon>
        <taxon>Metazoa</taxon>
        <taxon>Chordata</taxon>
        <taxon>Craniata</taxon>
        <taxon>Vertebrata</taxon>
        <taxon>Euteleostomi</taxon>
        <taxon>Archelosauria</taxon>
        <taxon>Testudinata</taxon>
        <taxon>Testudines</taxon>
        <taxon>Cryptodira</taxon>
        <taxon>Durocryptodira</taxon>
        <taxon>Testudinoidea</taxon>
        <taxon>Geoemydidae</taxon>
        <taxon>Geoemydinae</taxon>
        <taxon>Mauremys</taxon>
    </lineage>
</organism>
<reference evidence="1" key="1">
    <citation type="submission" date="2021-09" db="EMBL/GenBank/DDBJ databases">
        <title>The genome of Mauremys mutica provides insights into the evolution of semi-aquatic lifestyle.</title>
        <authorList>
            <person name="Gong S."/>
            <person name="Gao Y."/>
        </authorList>
    </citation>
    <scope>NUCLEOTIDE SEQUENCE</scope>
    <source>
        <strain evidence="1">MM-2020</strain>
        <tissue evidence="1">Muscle</tissue>
    </source>
</reference>
<sequence length="126" mass="14295">MICSWPLSLQDGSDSLVIRTYTWMPRCVDTQRHANAMHICLGSYRHIQICPDAYRPRCMQMHMYTAGCIQSRLLASRILALLRKMKAYGLRRGRTSPLSVYAVVRTSRVLWGCAVGKGTATPETME</sequence>
<comment type="caution">
    <text evidence="1">The sequence shown here is derived from an EMBL/GenBank/DDBJ whole genome shotgun (WGS) entry which is preliminary data.</text>
</comment>
<evidence type="ECO:0000313" key="1">
    <source>
        <dbReference type="EMBL" id="KAH1183005.1"/>
    </source>
</evidence>
<dbReference type="AlphaFoldDB" id="A0A9D3XPT7"/>
<accession>A0A9D3XPT7</accession>